<sequence>MINESAVFWSRVLTELTLSFHIIYATIGVGIPLMIMIAQWVGYKNNDEHYILLARRWARGFVITVAVGVVTGTAIGLQLSLLWPNFMQLAGQVIALPLFMETFAFFFEAIFLGIYLYTWDRFDSQKKHMLLLIPVAIGASMSAVFITIVNAFMNAPQGFEILNGELVNIQPLVAMFNPAMPTKVAHVLVSAYMTSAFILASIAAFRLLKGSNHIYHKKALFLLMKLGLIFSIATAIIGDFSGKYLAEYQPEKLAAAEWHFETEEGASLVLLGFLNAEEEITYSIRIPYALSILAFGNPMAEVVGLEEFPEDEIPPLYIHYLFNIMVFIGMFMILVSIIYLAGIWRAWSFIKAKWFRWGIVAGGPLSIIAIEAGWWLAEVGRQPWILRGIMRTEEGATTSGQVDLMFILFCLLYLVLGIGSIVVLRRMFRSNTIEQEIADRESVKAGEGQ</sequence>
<dbReference type="EMBL" id="JPVN01000007">
    <property type="protein sequence ID" value="KGR79145.1"/>
    <property type="molecule type" value="Genomic_DNA"/>
</dbReference>
<dbReference type="STRING" id="1384049.CD29_07260"/>
<comment type="subcellular location">
    <subcellularLocation>
        <location evidence="1">Cell membrane</location>
        <topology evidence="1">Multi-pass membrane protein</topology>
    </subcellularLocation>
</comment>
<comment type="similarity">
    <text evidence="2 12">Belongs to the cytochrome ubiquinol oxidase subunit 1 family.</text>
</comment>
<feature type="transmembrane region" description="Helical" evidence="12">
    <location>
        <begin position="354"/>
        <end position="377"/>
    </location>
</feature>
<evidence type="ECO:0000256" key="10">
    <source>
        <dbReference type="ARBA" id="ARBA00023004"/>
    </source>
</evidence>
<accession>A0A0A3I6I8</accession>
<evidence type="ECO:0000256" key="7">
    <source>
        <dbReference type="ARBA" id="ARBA00022723"/>
    </source>
</evidence>
<dbReference type="GO" id="GO:0020037">
    <property type="term" value="F:heme binding"/>
    <property type="evidence" value="ECO:0007669"/>
    <property type="project" value="TreeGrafter"/>
</dbReference>
<protein>
    <submittedName>
        <fullName evidence="13">Cytochrome D ubiquinol oxidase subunit I</fullName>
    </submittedName>
</protein>
<gene>
    <name evidence="13" type="ORF">CD29_07260</name>
</gene>
<dbReference type="GO" id="GO:0005886">
    <property type="term" value="C:plasma membrane"/>
    <property type="evidence" value="ECO:0007669"/>
    <property type="project" value="UniProtKB-SubCell"/>
</dbReference>
<organism evidence="13 14">
    <name type="scientific">Ureibacillus manganicus DSM 26584</name>
    <dbReference type="NCBI Taxonomy" id="1384049"/>
    <lineage>
        <taxon>Bacteria</taxon>
        <taxon>Bacillati</taxon>
        <taxon>Bacillota</taxon>
        <taxon>Bacilli</taxon>
        <taxon>Bacillales</taxon>
        <taxon>Caryophanaceae</taxon>
        <taxon>Ureibacillus</taxon>
    </lineage>
</organism>
<dbReference type="GO" id="GO:0009055">
    <property type="term" value="F:electron transfer activity"/>
    <property type="evidence" value="ECO:0007669"/>
    <property type="project" value="UniProtKB-UniRule"/>
</dbReference>
<feature type="transmembrane region" description="Helical" evidence="12">
    <location>
        <begin position="129"/>
        <end position="153"/>
    </location>
</feature>
<evidence type="ECO:0000256" key="5">
    <source>
        <dbReference type="ARBA" id="ARBA00022617"/>
    </source>
</evidence>
<dbReference type="GO" id="GO:0046872">
    <property type="term" value="F:metal ion binding"/>
    <property type="evidence" value="ECO:0007669"/>
    <property type="project" value="UniProtKB-UniRule"/>
</dbReference>
<dbReference type="InterPro" id="IPR002585">
    <property type="entry name" value="Cyt-d_ubiquinol_oxidase_su_1"/>
</dbReference>
<feature type="transmembrane region" description="Helical" evidence="12">
    <location>
        <begin position="61"/>
        <end position="83"/>
    </location>
</feature>
<evidence type="ECO:0000256" key="2">
    <source>
        <dbReference type="ARBA" id="ARBA00009819"/>
    </source>
</evidence>
<proteinExistence type="inferred from homology"/>
<evidence type="ECO:0000256" key="9">
    <source>
        <dbReference type="ARBA" id="ARBA00022989"/>
    </source>
</evidence>
<evidence type="ECO:0000256" key="3">
    <source>
        <dbReference type="ARBA" id="ARBA00022448"/>
    </source>
</evidence>
<feature type="transmembrane region" description="Helical" evidence="12">
    <location>
        <begin position="404"/>
        <end position="424"/>
    </location>
</feature>
<evidence type="ECO:0000256" key="4">
    <source>
        <dbReference type="ARBA" id="ARBA00022475"/>
    </source>
</evidence>
<evidence type="ECO:0000256" key="8">
    <source>
        <dbReference type="ARBA" id="ARBA00022982"/>
    </source>
</evidence>
<dbReference type="PANTHER" id="PTHR30365">
    <property type="entry name" value="CYTOCHROME D UBIQUINOL OXIDASE"/>
    <property type="match status" value="1"/>
</dbReference>
<comment type="caution">
    <text evidence="13">The sequence shown here is derived from an EMBL/GenBank/DDBJ whole genome shotgun (WGS) entry which is preliminary data.</text>
</comment>
<evidence type="ECO:0000256" key="11">
    <source>
        <dbReference type="ARBA" id="ARBA00023136"/>
    </source>
</evidence>
<evidence type="ECO:0000256" key="1">
    <source>
        <dbReference type="ARBA" id="ARBA00004651"/>
    </source>
</evidence>
<evidence type="ECO:0000313" key="14">
    <source>
        <dbReference type="Proteomes" id="UP000030416"/>
    </source>
</evidence>
<dbReference type="AlphaFoldDB" id="A0A0A3I6I8"/>
<keyword evidence="4 12" id="KW-1003">Cell membrane</keyword>
<dbReference type="Pfam" id="PF01654">
    <property type="entry name" value="Cyt_bd_oxida_I"/>
    <property type="match status" value="1"/>
</dbReference>
<keyword evidence="6 12" id="KW-0812">Transmembrane</keyword>
<keyword evidence="8 12" id="KW-0249">Electron transport</keyword>
<keyword evidence="14" id="KW-1185">Reference proteome</keyword>
<feature type="transmembrane region" description="Helical" evidence="12">
    <location>
        <begin position="220"/>
        <end position="238"/>
    </location>
</feature>
<dbReference type="GO" id="GO:0070069">
    <property type="term" value="C:cytochrome complex"/>
    <property type="evidence" value="ECO:0007669"/>
    <property type="project" value="UniProtKB-UniRule"/>
</dbReference>
<dbReference type="RefSeq" id="WP_036184654.1">
    <property type="nucleotide sequence ID" value="NZ_AVDA01000007.1"/>
</dbReference>
<keyword evidence="7 12" id="KW-0479">Metal-binding</keyword>
<feature type="transmembrane region" description="Helical" evidence="12">
    <location>
        <begin position="20"/>
        <end position="41"/>
    </location>
</feature>
<name>A0A0A3I6I8_9BACL</name>
<feature type="transmembrane region" description="Helical" evidence="12">
    <location>
        <begin position="317"/>
        <end position="342"/>
    </location>
</feature>
<dbReference type="GO" id="GO:0019646">
    <property type="term" value="P:aerobic electron transport chain"/>
    <property type="evidence" value="ECO:0007669"/>
    <property type="project" value="InterPro"/>
</dbReference>
<evidence type="ECO:0000313" key="13">
    <source>
        <dbReference type="EMBL" id="KGR79145.1"/>
    </source>
</evidence>
<dbReference type="Proteomes" id="UP000030416">
    <property type="component" value="Unassembled WGS sequence"/>
</dbReference>
<keyword evidence="10 12" id="KW-0408">Iron</keyword>
<dbReference type="OrthoDB" id="9807042at2"/>
<dbReference type="PANTHER" id="PTHR30365:SF14">
    <property type="entry name" value="CYTOCHROME BD MENAQUINOL OXIDASE SUBUNIT I-RELATED"/>
    <property type="match status" value="1"/>
</dbReference>
<dbReference type="eggNOG" id="COG1271">
    <property type="taxonomic scope" value="Bacteria"/>
</dbReference>
<dbReference type="PIRSF" id="PIRSF006446">
    <property type="entry name" value="Cyt_quinol_oxidase_1"/>
    <property type="match status" value="1"/>
</dbReference>
<evidence type="ECO:0000256" key="12">
    <source>
        <dbReference type="PIRNR" id="PIRNR006446"/>
    </source>
</evidence>
<keyword evidence="3 12" id="KW-0813">Transport</keyword>
<evidence type="ECO:0000256" key="6">
    <source>
        <dbReference type="ARBA" id="ARBA00022692"/>
    </source>
</evidence>
<keyword evidence="11 12" id="KW-0472">Membrane</keyword>
<dbReference type="GO" id="GO:0016682">
    <property type="term" value="F:oxidoreductase activity, acting on diphenols and related substances as donors, oxygen as acceptor"/>
    <property type="evidence" value="ECO:0007669"/>
    <property type="project" value="TreeGrafter"/>
</dbReference>
<keyword evidence="9 12" id="KW-1133">Transmembrane helix</keyword>
<feature type="transmembrane region" description="Helical" evidence="12">
    <location>
        <begin position="89"/>
        <end position="117"/>
    </location>
</feature>
<keyword evidence="5 12" id="KW-0349">Heme</keyword>
<feature type="transmembrane region" description="Helical" evidence="12">
    <location>
        <begin position="184"/>
        <end position="208"/>
    </location>
</feature>
<reference evidence="13 14" key="1">
    <citation type="submission" date="2014-02" db="EMBL/GenBank/DDBJ databases">
        <title>Draft genome sequence of Lysinibacillus manganicus DSM 26584T.</title>
        <authorList>
            <person name="Zhang F."/>
            <person name="Wang G."/>
            <person name="Zhang L."/>
        </authorList>
    </citation>
    <scope>NUCLEOTIDE SEQUENCE [LARGE SCALE GENOMIC DNA]</scope>
    <source>
        <strain evidence="13 14">DSM 26584</strain>
    </source>
</reference>